<evidence type="ECO:0000313" key="1">
    <source>
        <dbReference type="EMBL" id="CAA0841939.1"/>
    </source>
</evidence>
<organism evidence="1 2">
    <name type="scientific">Striga hermonthica</name>
    <name type="common">Purple witchweed</name>
    <name type="synonym">Buchnera hermonthica</name>
    <dbReference type="NCBI Taxonomy" id="68872"/>
    <lineage>
        <taxon>Eukaryota</taxon>
        <taxon>Viridiplantae</taxon>
        <taxon>Streptophyta</taxon>
        <taxon>Embryophyta</taxon>
        <taxon>Tracheophyta</taxon>
        <taxon>Spermatophyta</taxon>
        <taxon>Magnoliopsida</taxon>
        <taxon>eudicotyledons</taxon>
        <taxon>Gunneridae</taxon>
        <taxon>Pentapetalae</taxon>
        <taxon>asterids</taxon>
        <taxon>lamiids</taxon>
        <taxon>Lamiales</taxon>
        <taxon>Orobanchaceae</taxon>
        <taxon>Buchnereae</taxon>
        <taxon>Striga</taxon>
    </lineage>
</organism>
<dbReference type="PANTHER" id="PTHR47165:SF4">
    <property type="entry name" value="OS03G0429900 PROTEIN"/>
    <property type="match status" value="1"/>
</dbReference>
<dbReference type="InterPro" id="IPR012340">
    <property type="entry name" value="NA-bd_OB-fold"/>
</dbReference>
<dbReference type="OrthoDB" id="1740937at2759"/>
<name>A0A9N7P254_STRHE</name>
<dbReference type="PANTHER" id="PTHR47165">
    <property type="entry name" value="OS03G0429900 PROTEIN"/>
    <property type="match status" value="1"/>
</dbReference>
<protein>
    <submittedName>
        <fullName evidence="1">Uncharacterized protein</fullName>
    </submittedName>
</protein>
<evidence type="ECO:0000313" key="2">
    <source>
        <dbReference type="Proteomes" id="UP001153555"/>
    </source>
</evidence>
<dbReference type="Proteomes" id="UP001153555">
    <property type="component" value="Unassembled WGS sequence"/>
</dbReference>
<dbReference type="SUPFAM" id="SSF50249">
    <property type="entry name" value="Nucleic acid-binding proteins"/>
    <property type="match status" value="3"/>
</dbReference>
<dbReference type="CDD" id="cd04475">
    <property type="entry name" value="RPA1_DBD_B"/>
    <property type="match status" value="1"/>
</dbReference>
<gene>
    <name evidence="1" type="ORF">SHERM_07814</name>
</gene>
<sequence length="576" mass="64592">MSRKYLQINQVDLDTDGWTVIIQVVEKGHVQFGRTGKKVPYRRYVFTDSQGTIVGATAYGSQVEFWEDRIIQYKRYYVSGARVQPANPQFQISEYAFTWSLQKGTLVEPFPEKLPPQLPCKIQLQEYAKLRAFAETDHLQNVIGVVVHALPPKNLSAKSTTKELIIVNAENKPMILTLWNEFAKEEGAQLASTLPTGNIIVAMRVRVTTFNLLSVTTTYQSNIMINPPMAEAATLKQWYLKHKDEVSHLLELKVYKDPEFLLPPPNESEIISVQTALKNLHILKTAWIRGTAVLTHGQTSYWTTVCQTCKKALRAQVGWIITCTKCNTEGPVEPWCRFTLGIEDNSGLIQAVISGPEAEQLLPMTAAQMSLNKNHLQTAMEVEANFEKKHITCFIRHYIPDYQDGDESGYAVVVVYINEENIEPEIPVDETATLVHQQALGKQVLVEEQLTPTAHKLLASMLDTPSPAAPEKGKRTATVAVVQCHLWRAFAHQTRQNVVGDITSFVERVAWLRRVRRPLQTGTVAKLSAPENSPPPPTEKVVASFAAVSPLSGPAKRNIMDWQWTLDFGLDIGTLN</sequence>
<reference evidence="1" key="1">
    <citation type="submission" date="2019-12" db="EMBL/GenBank/DDBJ databases">
        <authorList>
            <person name="Scholes J."/>
        </authorList>
    </citation>
    <scope>NUCLEOTIDE SEQUENCE</scope>
</reference>
<keyword evidence="2" id="KW-1185">Reference proteome</keyword>
<dbReference type="EMBL" id="CACSLK010034598">
    <property type="protein sequence ID" value="CAA0841939.1"/>
    <property type="molecule type" value="Genomic_DNA"/>
</dbReference>
<dbReference type="Gene3D" id="2.40.50.140">
    <property type="entry name" value="Nucleic acid-binding proteins"/>
    <property type="match status" value="3"/>
</dbReference>
<accession>A0A9N7P254</accession>
<dbReference type="AlphaFoldDB" id="A0A9N7P254"/>
<comment type="caution">
    <text evidence="1">The sequence shown here is derived from an EMBL/GenBank/DDBJ whole genome shotgun (WGS) entry which is preliminary data.</text>
</comment>
<proteinExistence type="predicted"/>